<comment type="caution">
    <text evidence="1">The sequence shown here is derived from an EMBL/GenBank/DDBJ whole genome shotgun (WGS) entry which is preliminary data.</text>
</comment>
<protein>
    <submittedName>
        <fullName evidence="1">Uncharacterized protein</fullName>
    </submittedName>
</protein>
<dbReference type="AlphaFoldDB" id="A0A8S3UG09"/>
<dbReference type="Proteomes" id="UP000683360">
    <property type="component" value="Unassembled WGS sequence"/>
</dbReference>
<keyword evidence="2" id="KW-1185">Reference proteome</keyword>
<evidence type="ECO:0000313" key="1">
    <source>
        <dbReference type="EMBL" id="CAG2241235.1"/>
    </source>
</evidence>
<proteinExistence type="predicted"/>
<gene>
    <name evidence="1" type="ORF">MEDL_53483</name>
</gene>
<evidence type="ECO:0000313" key="2">
    <source>
        <dbReference type="Proteomes" id="UP000683360"/>
    </source>
</evidence>
<accession>A0A8S3UG09</accession>
<sequence>MGRYWNKDIPGISRDHPDHKFPSRKSCDNPVLRILRSWSQEIILMSGFTDLLALSWPWDNPGRKCKVSESRMNVEGKVLTYPPVLENFNRSSTGLQLDLRHYNKGCISNQKNPPSEEKLSSSNREGGCYKWDLPPSCTLHEPAPGKCCKTPSCHEPWNTIQFPEGYKEE</sequence>
<dbReference type="EMBL" id="CAJPWZ010002581">
    <property type="protein sequence ID" value="CAG2241235.1"/>
    <property type="molecule type" value="Genomic_DNA"/>
</dbReference>
<name>A0A8S3UG09_MYTED</name>
<organism evidence="1 2">
    <name type="scientific">Mytilus edulis</name>
    <name type="common">Blue mussel</name>
    <dbReference type="NCBI Taxonomy" id="6550"/>
    <lineage>
        <taxon>Eukaryota</taxon>
        <taxon>Metazoa</taxon>
        <taxon>Spiralia</taxon>
        <taxon>Lophotrochozoa</taxon>
        <taxon>Mollusca</taxon>
        <taxon>Bivalvia</taxon>
        <taxon>Autobranchia</taxon>
        <taxon>Pteriomorphia</taxon>
        <taxon>Mytilida</taxon>
        <taxon>Mytiloidea</taxon>
        <taxon>Mytilidae</taxon>
        <taxon>Mytilinae</taxon>
        <taxon>Mytilus</taxon>
    </lineage>
</organism>
<reference evidence="1" key="1">
    <citation type="submission" date="2021-03" db="EMBL/GenBank/DDBJ databases">
        <authorList>
            <person name="Bekaert M."/>
        </authorList>
    </citation>
    <scope>NUCLEOTIDE SEQUENCE</scope>
</reference>